<dbReference type="RefSeq" id="WP_283238008.1">
    <property type="nucleotide sequence ID" value="NZ_JASGBP010000001.1"/>
</dbReference>
<keyword evidence="2" id="KW-1185">Reference proteome</keyword>
<organism evidence="1 2">
    <name type="scientific">Flavobacterium sedimenticola</name>
    <dbReference type="NCBI Taxonomy" id="3043286"/>
    <lineage>
        <taxon>Bacteria</taxon>
        <taxon>Pseudomonadati</taxon>
        <taxon>Bacteroidota</taxon>
        <taxon>Flavobacteriia</taxon>
        <taxon>Flavobacteriales</taxon>
        <taxon>Flavobacteriaceae</taxon>
        <taxon>Flavobacterium</taxon>
    </lineage>
</organism>
<dbReference type="Proteomes" id="UP001230035">
    <property type="component" value="Unassembled WGS sequence"/>
</dbReference>
<comment type="caution">
    <text evidence="1">The sequence shown here is derived from an EMBL/GenBank/DDBJ whole genome shotgun (WGS) entry which is preliminary data.</text>
</comment>
<protein>
    <recommendedName>
        <fullName evidence="3">Phage tail protein</fullName>
    </recommendedName>
</protein>
<dbReference type="EMBL" id="JASGBP010000001">
    <property type="protein sequence ID" value="MDI9256329.1"/>
    <property type="molecule type" value="Genomic_DNA"/>
</dbReference>
<gene>
    <name evidence="1" type="ORF">QHT84_02755</name>
</gene>
<sequence>MAITFSKDISTIKLLMAYNNNIVEFSSNSTQVPIKCEVTGFNINAVIYPSPSGNFYFNLMEYIKAEINTNNFTDTIVPALDGTNDDSFTYDSTDGHYLNDTVLFKIIFDDASFETASRDLKFLSGVEQLESWKKNEILIASANYMILSPVKDRTNNTTYLKYWDGYPFEFSFYTNYHHDNFKLINTTNAQDYTFAAKGRVTSLYLSDGRTNETIENFLPLVDGLNVLRIEHDTVLQDPIINLRKEDSDCGIYIKFLNKYGKWNYWLFSEQHYRNRATRYESELGNDFKNISETVSPTLQSGKTASDSIKCYYEKLNEEERTILDGIIESPKILLFTGERFSKAEPSDWIEVTLKGNSFQLKKPKTNFYNIELEFELPNRYGLKL</sequence>
<proteinExistence type="predicted"/>
<evidence type="ECO:0000313" key="1">
    <source>
        <dbReference type="EMBL" id="MDI9256329.1"/>
    </source>
</evidence>
<evidence type="ECO:0000313" key="2">
    <source>
        <dbReference type="Proteomes" id="UP001230035"/>
    </source>
</evidence>
<reference evidence="1 2" key="1">
    <citation type="submission" date="2023-05" db="EMBL/GenBank/DDBJ databases">
        <title>Flavobacterium sedimenti sp. nov., isolated from the sediment.</title>
        <authorList>
            <person name="Wu N."/>
        </authorList>
    </citation>
    <scope>NUCLEOTIDE SEQUENCE [LARGE SCALE GENOMIC DNA]</scope>
    <source>
        <strain evidence="1 2">YZ-48</strain>
    </source>
</reference>
<name>A0ABT6XMM9_9FLAO</name>
<evidence type="ECO:0008006" key="3">
    <source>
        <dbReference type="Google" id="ProtNLM"/>
    </source>
</evidence>
<accession>A0ABT6XMM9</accession>